<gene>
    <name evidence="1" type="ORF">DSY94_00040</name>
</gene>
<name>A0A432GUJ6_9DELT</name>
<feature type="non-terminal residue" evidence="1">
    <location>
        <position position="74"/>
    </location>
</feature>
<evidence type="ECO:0000313" key="1">
    <source>
        <dbReference type="EMBL" id="RTZ87164.1"/>
    </source>
</evidence>
<reference evidence="1 2" key="1">
    <citation type="submission" date="2018-06" db="EMBL/GenBank/DDBJ databases">
        <title>Combined omics and stable isotope probing to characterize newly discovered Mariana Back-Arc vent microbial communities.</title>
        <authorList>
            <person name="Trembath-Reichert E."/>
            <person name="Huber J.A."/>
        </authorList>
    </citation>
    <scope>NUCLEOTIDE SEQUENCE [LARGE SCALE GENOMIC DNA]</scope>
    <source>
        <strain evidence="1">MAG 24</strain>
    </source>
</reference>
<evidence type="ECO:0000313" key="2">
    <source>
        <dbReference type="Proteomes" id="UP000287176"/>
    </source>
</evidence>
<proteinExistence type="predicted"/>
<sequence>MEIKISKTKIEKRMQTKMDNELLKTIIKLKKTNPVVAKELARPKRRWPAVNLKDIDMVRGDVLIAGKVLSAGDL</sequence>
<accession>A0A432GUJ6</accession>
<dbReference type="AlphaFoldDB" id="A0A432GUJ6"/>
<comment type="caution">
    <text evidence="1">The sequence shown here is derived from an EMBL/GenBank/DDBJ whole genome shotgun (WGS) entry which is preliminary data.</text>
</comment>
<dbReference type="Proteomes" id="UP000287176">
    <property type="component" value="Unassembled WGS sequence"/>
</dbReference>
<protein>
    <submittedName>
        <fullName evidence="1">Uncharacterized protein</fullName>
    </submittedName>
</protein>
<dbReference type="EMBL" id="QNZI01000002">
    <property type="protein sequence ID" value="RTZ87164.1"/>
    <property type="molecule type" value="Genomic_DNA"/>
</dbReference>
<dbReference type="Gene3D" id="3.100.10.10">
    <property type="match status" value="1"/>
</dbReference>
<organism evidence="1 2">
    <name type="scientific">SAR324 cluster bacterium</name>
    <dbReference type="NCBI Taxonomy" id="2024889"/>
    <lineage>
        <taxon>Bacteria</taxon>
        <taxon>Deltaproteobacteria</taxon>
        <taxon>SAR324 cluster</taxon>
    </lineage>
</organism>